<dbReference type="InterPro" id="IPR007858">
    <property type="entry name" value="Dpy-30_motif"/>
</dbReference>
<evidence type="ECO:0000256" key="1">
    <source>
        <dbReference type="ARBA" id="ARBA00004123"/>
    </source>
</evidence>
<evidence type="ECO:0000313" key="6">
    <source>
        <dbReference type="Proteomes" id="UP000094112"/>
    </source>
</evidence>
<dbReference type="GO" id="GO:0005634">
    <property type="term" value="C:nucleus"/>
    <property type="evidence" value="ECO:0007669"/>
    <property type="project" value="UniProtKB-SubCell"/>
</dbReference>
<dbReference type="InterPro" id="IPR049629">
    <property type="entry name" value="DPY30_SDC1_DD"/>
</dbReference>
<dbReference type="Proteomes" id="UP000094112">
    <property type="component" value="Unassembled WGS sequence"/>
</dbReference>
<dbReference type="AlphaFoldDB" id="A0A1E3P796"/>
<dbReference type="STRING" id="683960.A0A1E3P796"/>
<keyword evidence="3" id="KW-0539">Nucleus</keyword>
<sequence>MSNTDGDIEVKDAPADQRESRESTISASNQPTPNPITLEKPQFQQPNSTTQSPQIKHEELSSRNTPVPQVLQFQVPNDAKVSDIVGGAPVRQWLNENVTPTLLQGVRKISTERPQDPLRVLGEFLIKQSKVKSDQSTD</sequence>
<proteinExistence type="inferred from homology"/>
<dbReference type="RefSeq" id="XP_019040503.1">
    <property type="nucleotide sequence ID" value="XM_019183259.1"/>
</dbReference>
<evidence type="ECO:0000256" key="4">
    <source>
        <dbReference type="SAM" id="MobiDB-lite"/>
    </source>
</evidence>
<organism evidence="5 6">
    <name type="scientific">Wickerhamomyces anomalus (strain ATCC 58044 / CBS 1984 / NCYC 433 / NRRL Y-366-8)</name>
    <name type="common">Yeast</name>
    <name type="synonym">Hansenula anomala</name>
    <dbReference type="NCBI Taxonomy" id="683960"/>
    <lineage>
        <taxon>Eukaryota</taxon>
        <taxon>Fungi</taxon>
        <taxon>Dikarya</taxon>
        <taxon>Ascomycota</taxon>
        <taxon>Saccharomycotina</taxon>
        <taxon>Saccharomycetes</taxon>
        <taxon>Phaffomycetales</taxon>
        <taxon>Wickerhamomycetaceae</taxon>
        <taxon>Wickerhamomyces</taxon>
    </lineage>
</organism>
<evidence type="ECO:0000256" key="2">
    <source>
        <dbReference type="ARBA" id="ARBA00010849"/>
    </source>
</evidence>
<dbReference type="GeneID" id="30200505"/>
<comment type="subcellular location">
    <subcellularLocation>
        <location evidence="1">Nucleus</location>
    </subcellularLocation>
</comment>
<gene>
    <name evidence="5" type="ORF">WICANDRAFT_61853</name>
</gene>
<dbReference type="EMBL" id="KV454209">
    <property type="protein sequence ID" value="ODQ61296.1"/>
    <property type="molecule type" value="Genomic_DNA"/>
</dbReference>
<dbReference type="Gene3D" id="1.20.890.10">
    <property type="entry name" value="cAMP-dependent protein kinase regulatory subunit, dimerization-anchoring domain"/>
    <property type="match status" value="1"/>
</dbReference>
<feature type="compositionally biased region" description="Basic and acidic residues" evidence="4">
    <location>
        <begin position="8"/>
        <end position="22"/>
    </location>
</feature>
<evidence type="ECO:0000256" key="3">
    <source>
        <dbReference type="ARBA" id="ARBA00023242"/>
    </source>
</evidence>
<evidence type="ECO:0000313" key="5">
    <source>
        <dbReference type="EMBL" id="ODQ61296.1"/>
    </source>
</evidence>
<protein>
    <submittedName>
        <fullName evidence="5">Uncharacterized protein</fullName>
    </submittedName>
</protein>
<dbReference type="OrthoDB" id="417678at2759"/>
<feature type="region of interest" description="Disordered" evidence="4">
    <location>
        <begin position="1"/>
        <end position="67"/>
    </location>
</feature>
<dbReference type="CDD" id="cd22965">
    <property type="entry name" value="DD_DPY30_SDC1"/>
    <property type="match status" value="1"/>
</dbReference>
<dbReference type="Pfam" id="PF05186">
    <property type="entry name" value="Dpy-30"/>
    <property type="match status" value="1"/>
</dbReference>
<comment type="similarity">
    <text evidence="2">Belongs to the dpy-30 family.</text>
</comment>
<keyword evidence="6" id="KW-1185">Reference proteome</keyword>
<accession>A0A1E3P796</accession>
<name>A0A1E3P796_WICAA</name>
<feature type="compositionally biased region" description="Polar residues" evidence="4">
    <location>
        <begin position="42"/>
        <end position="54"/>
    </location>
</feature>
<reference evidence="5 6" key="1">
    <citation type="journal article" date="2016" name="Proc. Natl. Acad. Sci. U.S.A.">
        <title>Comparative genomics of biotechnologically important yeasts.</title>
        <authorList>
            <person name="Riley R."/>
            <person name="Haridas S."/>
            <person name="Wolfe K.H."/>
            <person name="Lopes M.R."/>
            <person name="Hittinger C.T."/>
            <person name="Goeker M."/>
            <person name="Salamov A.A."/>
            <person name="Wisecaver J.H."/>
            <person name="Long T.M."/>
            <person name="Calvey C.H."/>
            <person name="Aerts A.L."/>
            <person name="Barry K.W."/>
            <person name="Choi C."/>
            <person name="Clum A."/>
            <person name="Coughlan A.Y."/>
            <person name="Deshpande S."/>
            <person name="Douglass A.P."/>
            <person name="Hanson S.J."/>
            <person name="Klenk H.-P."/>
            <person name="LaButti K.M."/>
            <person name="Lapidus A."/>
            <person name="Lindquist E.A."/>
            <person name="Lipzen A.M."/>
            <person name="Meier-Kolthoff J.P."/>
            <person name="Ohm R.A."/>
            <person name="Otillar R.P."/>
            <person name="Pangilinan J.L."/>
            <person name="Peng Y."/>
            <person name="Rokas A."/>
            <person name="Rosa C.A."/>
            <person name="Scheuner C."/>
            <person name="Sibirny A.A."/>
            <person name="Slot J.C."/>
            <person name="Stielow J.B."/>
            <person name="Sun H."/>
            <person name="Kurtzman C.P."/>
            <person name="Blackwell M."/>
            <person name="Grigoriev I.V."/>
            <person name="Jeffries T.W."/>
        </authorList>
    </citation>
    <scope>NUCLEOTIDE SEQUENCE [LARGE SCALE GENOMIC DNA]</scope>
    <source>
        <strain evidence="6">ATCC 58044 / CBS 1984 / NCYC 433 / NRRL Y-366-8</strain>
    </source>
</reference>